<feature type="transmembrane region" description="Helical" evidence="1">
    <location>
        <begin position="28"/>
        <end position="51"/>
    </location>
</feature>
<dbReference type="Pfam" id="PF14264">
    <property type="entry name" value="Glucos_trans_II"/>
    <property type="match status" value="1"/>
</dbReference>
<dbReference type="RefSeq" id="WP_015853532.1">
    <property type="nucleotide sequence ID" value="NC_012881.1"/>
</dbReference>
<feature type="transmembrane region" description="Helical" evidence="1">
    <location>
        <begin position="85"/>
        <end position="106"/>
    </location>
</feature>
<feature type="transmembrane region" description="Helical" evidence="1">
    <location>
        <begin position="341"/>
        <end position="360"/>
    </location>
</feature>
<gene>
    <name evidence="2" type="ordered locus">Desal_3670</name>
</gene>
<dbReference type="InterPro" id="IPR025686">
    <property type="entry name" value="Glucos_trans_II"/>
</dbReference>
<dbReference type="eggNOG" id="ENOG502ZC8C">
    <property type="taxonomic scope" value="Bacteria"/>
</dbReference>
<name>C6BU07_MARSD</name>
<feature type="transmembrane region" description="Helical" evidence="1">
    <location>
        <begin position="372"/>
        <end position="391"/>
    </location>
</feature>
<dbReference type="STRING" id="526222.Desal_3670"/>
<feature type="transmembrane region" description="Helical" evidence="1">
    <location>
        <begin position="166"/>
        <end position="196"/>
    </location>
</feature>
<dbReference type="AlphaFoldDB" id="C6BU07"/>
<feature type="transmembrane region" description="Helical" evidence="1">
    <location>
        <begin position="283"/>
        <end position="300"/>
    </location>
</feature>
<dbReference type="KEGG" id="dsa:Desal_3670"/>
<organism evidence="2 3">
    <name type="scientific">Maridesulfovibrio salexigens (strain ATCC 14822 / DSM 2638 / NCIMB 8403 / VKM B-1763)</name>
    <name type="common">Desulfovibrio salexigens</name>
    <dbReference type="NCBI Taxonomy" id="526222"/>
    <lineage>
        <taxon>Bacteria</taxon>
        <taxon>Pseudomonadati</taxon>
        <taxon>Thermodesulfobacteriota</taxon>
        <taxon>Desulfovibrionia</taxon>
        <taxon>Desulfovibrionales</taxon>
        <taxon>Desulfovibrionaceae</taxon>
        <taxon>Maridesulfovibrio</taxon>
    </lineage>
</organism>
<evidence type="ECO:0000313" key="2">
    <source>
        <dbReference type="EMBL" id="ACS81716.1"/>
    </source>
</evidence>
<keyword evidence="3" id="KW-1185">Reference proteome</keyword>
<keyword evidence="1" id="KW-0472">Membrane</keyword>
<proteinExistence type="predicted"/>
<sequence>MNIAHKFLDFDVENYVKEKYSNISKSDLTAFLITLFLGFCIHGAAMVNFFINEDFQLSGYIDLLISGRFLYGPVYNITNSYPLQFLHTFIFIFLASLSGTIIAKLLSAKTTFIKVLIAVIFLSYPAFAIAMTYNLAILVYAVSSFTSVLAVYFANKEGKTNFFCGALILSLSLAIYQTYLCVSASLCTAILLKFAIDNNLGDNPILKLFFKKAVRFIAFGISAGLIYIVLVKTITYIDGTPLSTYQGADQMGALSLSIFSLQKIFACYSALLNNSFFKFQSLLQPSIWVISLIACATVLYKQRLYKSIKDITVNLSIIVVVFVTTLIAAIIIPIVAPFSDITYMQTYGAVIVLCATIAIAADDFKLSKNITILMSIIIVVCFTTRTNAQYYRAHLITQASTQTVSRIFSRIEETPGFSSDKKLAIIGNLPNQYFKTETAPPFSNEGNSGYSGNFVGLSRANQSHKFTTILSVLGYKIAPILDQKDVLEASTIALRMPTYPQKGSIITTDKLIVVKLNDPLLVISPTSLGKSKYTFKFTPFDQSGNLEIVWQVIARGSQGQTIQTPTPELSITLDKPGETYCVIAHYRKRGMKEFTHSKPHWFIAN</sequence>
<keyword evidence="1" id="KW-1133">Transmembrane helix</keyword>
<protein>
    <recommendedName>
        <fullName evidence="4">Glucosyl transferase GtrII</fullName>
    </recommendedName>
</protein>
<feature type="transmembrane region" description="Helical" evidence="1">
    <location>
        <begin position="113"/>
        <end position="131"/>
    </location>
</feature>
<accession>C6BU07</accession>
<dbReference type="Proteomes" id="UP000002601">
    <property type="component" value="Chromosome"/>
</dbReference>
<reference evidence="2 3" key="1">
    <citation type="submission" date="2009-06" db="EMBL/GenBank/DDBJ databases">
        <title>Complete sequence of Desulfovibrio salexigens DSM 2638.</title>
        <authorList>
            <consortium name="US DOE Joint Genome Institute"/>
            <person name="Lucas S."/>
            <person name="Copeland A."/>
            <person name="Lapidus A."/>
            <person name="Glavina del Rio T."/>
            <person name="Tice H."/>
            <person name="Bruce D."/>
            <person name="Goodwin L."/>
            <person name="Pitluck S."/>
            <person name="Munk A.C."/>
            <person name="Brettin T."/>
            <person name="Detter J.C."/>
            <person name="Han C."/>
            <person name="Tapia R."/>
            <person name="Larimer F."/>
            <person name="Land M."/>
            <person name="Hauser L."/>
            <person name="Kyrpides N."/>
            <person name="Anderson I."/>
            <person name="Wall J.D."/>
            <person name="Arkin A.P."/>
            <person name="Dehal P."/>
            <person name="Chivian D."/>
            <person name="Giles B."/>
            <person name="Hazen T.C."/>
        </authorList>
    </citation>
    <scope>NUCLEOTIDE SEQUENCE [LARGE SCALE GENOMIC DNA]</scope>
    <source>
        <strain evidence="3">ATCC 14822 / DSM 2638 / NCIMB 8403 / VKM B-1763</strain>
    </source>
</reference>
<feature type="transmembrane region" description="Helical" evidence="1">
    <location>
        <begin position="312"/>
        <end position="335"/>
    </location>
</feature>
<feature type="transmembrane region" description="Helical" evidence="1">
    <location>
        <begin position="216"/>
        <end position="239"/>
    </location>
</feature>
<dbReference type="EMBL" id="CP001649">
    <property type="protein sequence ID" value="ACS81716.1"/>
    <property type="molecule type" value="Genomic_DNA"/>
</dbReference>
<dbReference type="OrthoDB" id="5444186at2"/>
<evidence type="ECO:0000256" key="1">
    <source>
        <dbReference type="SAM" id="Phobius"/>
    </source>
</evidence>
<dbReference type="HOGENOM" id="CLU_451084_0_0_7"/>
<keyword evidence="1" id="KW-0812">Transmembrane</keyword>
<evidence type="ECO:0000313" key="3">
    <source>
        <dbReference type="Proteomes" id="UP000002601"/>
    </source>
</evidence>
<evidence type="ECO:0008006" key="4">
    <source>
        <dbReference type="Google" id="ProtNLM"/>
    </source>
</evidence>